<keyword evidence="2" id="KW-1185">Reference proteome</keyword>
<reference evidence="1 2" key="1">
    <citation type="journal article" date="2022" name="Nat. Plants">
        <title>Genomes of leafy and leafless Platanthera orchids illuminate the evolution of mycoheterotrophy.</title>
        <authorList>
            <person name="Li M.H."/>
            <person name="Liu K.W."/>
            <person name="Li Z."/>
            <person name="Lu H.C."/>
            <person name="Ye Q.L."/>
            <person name="Zhang D."/>
            <person name="Wang J.Y."/>
            <person name="Li Y.F."/>
            <person name="Zhong Z.M."/>
            <person name="Liu X."/>
            <person name="Yu X."/>
            <person name="Liu D.K."/>
            <person name="Tu X.D."/>
            <person name="Liu B."/>
            <person name="Hao Y."/>
            <person name="Liao X.Y."/>
            <person name="Jiang Y.T."/>
            <person name="Sun W.H."/>
            <person name="Chen J."/>
            <person name="Chen Y.Q."/>
            <person name="Ai Y."/>
            <person name="Zhai J.W."/>
            <person name="Wu S.S."/>
            <person name="Zhou Z."/>
            <person name="Hsiao Y.Y."/>
            <person name="Wu W.L."/>
            <person name="Chen Y.Y."/>
            <person name="Lin Y.F."/>
            <person name="Hsu J.L."/>
            <person name="Li C.Y."/>
            <person name="Wang Z.W."/>
            <person name="Zhao X."/>
            <person name="Zhong W.Y."/>
            <person name="Ma X.K."/>
            <person name="Ma L."/>
            <person name="Huang J."/>
            <person name="Chen G.Z."/>
            <person name="Huang M.Z."/>
            <person name="Huang L."/>
            <person name="Peng D.H."/>
            <person name="Luo Y.B."/>
            <person name="Zou S.Q."/>
            <person name="Chen S.P."/>
            <person name="Lan S."/>
            <person name="Tsai W.C."/>
            <person name="Van de Peer Y."/>
            <person name="Liu Z.J."/>
        </authorList>
    </citation>
    <scope>NUCLEOTIDE SEQUENCE [LARGE SCALE GENOMIC DNA]</scope>
    <source>
        <strain evidence="1">Lor288</strain>
    </source>
</reference>
<name>A0ABR2MPS3_9ASPA</name>
<gene>
    <name evidence="1" type="ORF">KSP40_PGU013370</name>
</gene>
<evidence type="ECO:0000313" key="2">
    <source>
        <dbReference type="Proteomes" id="UP001412067"/>
    </source>
</evidence>
<dbReference type="EMBL" id="JBBWWR010000005">
    <property type="protein sequence ID" value="KAK8966197.1"/>
    <property type="molecule type" value="Genomic_DNA"/>
</dbReference>
<dbReference type="Proteomes" id="UP001412067">
    <property type="component" value="Unassembled WGS sequence"/>
</dbReference>
<sequence>MGLCVSSSPDRLWRTPSGQFPHYLCFAGEYGFVLMIKAYSPFFCHSTLLAEDRIRAKENLKVLKVLEVEQKVVSANELCMTFKGELRGFIPKRDWNDSRWVKLEETSSIVEEPKSGGDVERRC</sequence>
<accession>A0ABR2MPS3</accession>
<protein>
    <submittedName>
        <fullName evidence="1">Uncharacterized protein</fullName>
    </submittedName>
</protein>
<comment type="caution">
    <text evidence="1">The sequence shown here is derived from an EMBL/GenBank/DDBJ whole genome shotgun (WGS) entry which is preliminary data.</text>
</comment>
<organism evidence="1 2">
    <name type="scientific">Platanthera guangdongensis</name>
    <dbReference type="NCBI Taxonomy" id="2320717"/>
    <lineage>
        <taxon>Eukaryota</taxon>
        <taxon>Viridiplantae</taxon>
        <taxon>Streptophyta</taxon>
        <taxon>Embryophyta</taxon>
        <taxon>Tracheophyta</taxon>
        <taxon>Spermatophyta</taxon>
        <taxon>Magnoliopsida</taxon>
        <taxon>Liliopsida</taxon>
        <taxon>Asparagales</taxon>
        <taxon>Orchidaceae</taxon>
        <taxon>Orchidoideae</taxon>
        <taxon>Orchideae</taxon>
        <taxon>Orchidinae</taxon>
        <taxon>Platanthera</taxon>
    </lineage>
</organism>
<evidence type="ECO:0000313" key="1">
    <source>
        <dbReference type="EMBL" id="KAK8966197.1"/>
    </source>
</evidence>
<proteinExistence type="predicted"/>